<reference evidence="7" key="1">
    <citation type="submission" date="2023-06" db="EMBL/GenBank/DDBJ databases">
        <title>Genome-scale phylogeny and comparative genomics of the fungal order Sordariales.</title>
        <authorList>
            <consortium name="Lawrence Berkeley National Laboratory"/>
            <person name="Hensen N."/>
            <person name="Bonometti L."/>
            <person name="Westerberg I."/>
            <person name="Brannstrom I.O."/>
            <person name="Guillou S."/>
            <person name="Cros-Aarteil S."/>
            <person name="Calhoun S."/>
            <person name="Haridas S."/>
            <person name="Kuo A."/>
            <person name="Mondo S."/>
            <person name="Pangilinan J."/>
            <person name="Riley R."/>
            <person name="Labutti K."/>
            <person name="Andreopoulos B."/>
            <person name="Lipzen A."/>
            <person name="Chen C."/>
            <person name="Yanf M."/>
            <person name="Daum C."/>
            <person name="Ng V."/>
            <person name="Clum A."/>
            <person name="Steindorff A."/>
            <person name="Ohm R."/>
            <person name="Martin F."/>
            <person name="Silar P."/>
            <person name="Natvig D."/>
            <person name="Lalanne C."/>
            <person name="Gautier V."/>
            <person name="Ament-Velasquez S.L."/>
            <person name="Kruys A."/>
            <person name="Hutchinson M.I."/>
            <person name="Powell A.J."/>
            <person name="Barry K."/>
            <person name="Miller A.N."/>
            <person name="Grigoriev I.V."/>
            <person name="Debuchy R."/>
            <person name="Gladieux P."/>
            <person name="Thoren M.H."/>
            <person name="Johannesson H."/>
        </authorList>
    </citation>
    <scope>NUCLEOTIDE SEQUENCE</scope>
    <source>
        <strain evidence="7">8032-3</strain>
    </source>
</reference>
<keyword evidence="5 6" id="KW-0472">Membrane</keyword>
<dbReference type="InterPro" id="IPR005349">
    <property type="entry name" value="TMEM14"/>
</dbReference>
<protein>
    <submittedName>
        <fullName evidence="7">Transmembrane proteins 14C-domain-containing protein</fullName>
    </submittedName>
</protein>
<dbReference type="GO" id="GO:0016020">
    <property type="term" value="C:membrane"/>
    <property type="evidence" value="ECO:0007669"/>
    <property type="project" value="UniProtKB-SubCell"/>
</dbReference>
<evidence type="ECO:0000256" key="5">
    <source>
        <dbReference type="ARBA" id="ARBA00023136"/>
    </source>
</evidence>
<feature type="transmembrane region" description="Helical" evidence="6">
    <location>
        <begin position="54"/>
        <end position="71"/>
    </location>
</feature>
<keyword evidence="4 6" id="KW-1133">Transmembrane helix</keyword>
<evidence type="ECO:0000256" key="1">
    <source>
        <dbReference type="ARBA" id="ARBA00004370"/>
    </source>
</evidence>
<comment type="subcellular location">
    <subcellularLocation>
        <location evidence="1">Membrane</location>
    </subcellularLocation>
</comment>
<feature type="transmembrane region" description="Helical" evidence="6">
    <location>
        <begin position="83"/>
        <end position="100"/>
    </location>
</feature>
<dbReference type="Proteomes" id="UP001244011">
    <property type="component" value="Unassembled WGS sequence"/>
</dbReference>
<evidence type="ECO:0000256" key="4">
    <source>
        <dbReference type="ARBA" id="ARBA00022989"/>
    </source>
</evidence>
<comment type="caution">
    <text evidence="7">The sequence shown here is derived from an EMBL/GenBank/DDBJ whole genome shotgun (WGS) entry which is preliminary data.</text>
</comment>
<evidence type="ECO:0000256" key="2">
    <source>
        <dbReference type="ARBA" id="ARBA00007590"/>
    </source>
</evidence>
<dbReference type="Gene3D" id="1.10.10.1740">
    <property type="entry name" value="Transmembrane protein 14-like"/>
    <property type="match status" value="1"/>
</dbReference>
<organism evidence="7 8">
    <name type="scientific">Phialemonium atrogriseum</name>
    <dbReference type="NCBI Taxonomy" id="1093897"/>
    <lineage>
        <taxon>Eukaryota</taxon>
        <taxon>Fungi</taxon>
        <taxon>Dikarya</taxon>
        <taxon>Ascomycota</taxon>
        <taxon>Pezizomycotina</taxon>
        <taxon>Sordariomycetes</taxon>
        <taxon>Sordariomycetidae</taxon>
        <taxon>Cephalothecales</taxon>
        <taxon>Cephalothecaceae</taxon>
        <taxon>Phialemonium</taxon>
    </lineage>
</organism>
<dbReference type="Pfam" id="PF03647">
    <property type="entry name" value="Tmemb_14"/>
    <property type="match status" value="1"/>
</dbReference>
<dbReference type="RefSeq" id="XP_060284628.1">
    <property type="nucleotide sequence ID" value="XM_060427573.1"/>
</dbReference>
<dbReference type="EMBL" id="MU839005">
    <property type="protein sequence ID" value="KAK1768415.1"/>
    <property type="molecule type" value="Genomic_DNA"/>
</dbReference>
<gene>
    <name evidence="7" type="ORF">QBC33DRAFT_534884</name>
</gene>
<sequence>MGLEGPSYILAALTVTGGIAGYARTGSLPSVIAGCTVGLLYAVGGYRIQNKQPYGIETCLAASIILGGASIPRAIRLRKPVPVLLSIIATYGLITFGSALRRTL</sequence>
<dbReference type="AlphaFoldDB" id="A0AAJ0C1Y8"/>
<evidence type="ECO:0000256" key="6">
    <source>
        <dbReference type="SAM" id="Phobius"/>
    </source>
</evidence>
<accession>A0AAJ0C1Y8</accession>
<dbReference type="PANTHER" id="PTHR12668">
    <property type="entry name" value="TRANSMEMBRANE PROTEIN 14, 15"/>
    <property type="match status" value="1"/>
</dbReference>
<proteinExistence type="inferred from homology"/>
<dbReference type="InterPro" id="IPR044890">
    <property type="entry name" value="TMEM14_sf"/>
</dbReference>
<evidence type="ECO:0000313" key="7">
    <source>
        <dbReference type="EMBL" id="KAK1768415.1"/>
    </source>
</evidence>
<name>A0AAJ0C1Y8_9PEZI</name>
<keyword evidence="8" id="KW-1185">Reference proteome</keyword>
<comment type="similarity">
    <text evidence="2">Belongs to the TMEM14 family.</text>
</comment>
<feature type="transmembrane region" description="Helical" evidence="6">
    <location>
        <begin position="30"/>
        <end position="48"/>
    </location>
</feature>
<dbReference type="PANTHER" id="PTHR12668:SF15">
    <property type="entry name" value="UPF0136 DOMAIN PROTEIN (AFU_ORTHOLOGUE AFUA_1G03720)"/>
    <property type="match status" value="1"/>
</dbReference>
<keyword evidence="3 6" id="KW-0812">Transmembrane</keyword>
<evidence type="ECO:0000256" key="3">
    <source>
        <dbReference type="ARBA" id="ARBA00022692"/>
    </source>
</evidence>
<evidence type="ECO:0000313" key="8">
    <source>
        <dbReference type="Proteomes" id="UP001244011"/>
    </source>
</evidence>
<dbReference type="GeneID" id="85310760"/>